<dbReference type="SMART" id="SM00248">
    <property type="entry name" value="ANK"/>
    <property type="match status" value="3"/>
</dbReference>
<dbReference type="Gene3D" id="1.25.40.20">
    <property type="entry name" value="Ankyrin repeat-containing domain"/>
    <property type="match status" value="1"/>
</dbReference>
<keyword evidence="4" id="KW-1133">Transmembrane helix</keyword>
<dbReference type="Pfam" id="PF13606">
    <property type="entry name" value="Ank_3"/>
    <property type="match status" value="1"/>
</dbReference>
<feature type="repeat" description="ANK" evidence="3">
    <location>
        <begin position="173"/>
        <end position="205"/>
    </location>
</feature>
<protein>
    <recommendedName>
        <fullName evidence="7">Ankyrin repeat protein</fullName>
    </recommendedName>
</protein>
<evidence type="ECO:0000256" key="4">
    <source>
        <dbReference type="SAM" id="Phobius"/>
    </source>
</evidence>
<dbReference type="PROSITE" id="PS50297">
    <property type="entry name" value="ANK_REP_REGION"/>
    <property type="match status" value="2"/>
</dbReference>
<dbReference type="EMBL" id="JARQZJ010000040">
    <property type="protein sequence ID" value="KAK9877124.1"/>
    <property type="molecule type" value="Genomic_DNA"/>
</dbReference>
<dbReference type="Proteomes" id="UP001431783">
    <property type="component" value="Unassembled WGS sequence"/>
</dbReference>
<feature type="transmembrane region" description="Helical" evidence="4">
    <location>
        <begin position="29"/>
        <end position="49"/>
    </location>
</feature>
<dbReference type="PANTHER" id="PTHR24171">
    <property type="entry name" value="ANKYRIN REPEAT DOMAIN-CONTAINING PROTEIN 39-RELATED"/>
    <property type="match status" value="1"/>
</dbReference>
<keyword evidence="6" id="KW-1185">Reference proteome</keyword>
<keyword evidence="4" id="KW-0472">Membrane</keyword>
<organism evidence="5 6">
    <name type="scientific">Henosepilachna vigintioctopunctata</name>
    <dbReference type="NCBI Taxonomy" id="420089"/>
    <lineage>
        <taxon>Eukaryota</taxon>
        <taxon>Metazoa</taxon>
        <taxon>Ecdysozoa</taxon>
        <taxon>Arthropoda</taxon>
        <taxon>Hexapoda</taxon>
        <taxon>Insecta</taxon>
        <taxon>Pterygota</taxon>
        <taxon>Neoptera</taxon>
        <taxon>Endopterygota</taxon>
        <taxon>Coleoptera</taxon>
        <taxon>Polyphaga</taxon>
        <taxon>Cucujiformia</taxon>
        <taxon>Coccinelloidea</taxon>
        <taxon>Coccinellidae</taxon>
        <taxon>Epilachninae</taxon>
        <taxon>Epilachnini</taxon>
        <taxon>Henosepilachna</taxon>
    </lineage>
</organism>
<gene>
    <name evidence="5" type="ORF">WA026_016870</name>
</gene>
<comment type="caution">
    <text evidence="5">The sequence shown here is derived from an EMBL/GenBank/DDBJ whole genome shotgun (WGS) entry which is preliminary data.</text>
</comment>
<reference evidence="5 6" key="1">
    <citation type="submission" date="2023-03" db="EMBL/GenBank/DDBJ databases">
        <title>Genome insight into feeding habits of ladybird beetles.</title>
        <authorList>
            <person name="Li H.-S."/>
            <person name="Huang Y.-H."/>
            <person name="Pang H."/>
        </authorList>
    </citation>
    <scope>NUCLEOTIDE SEQUENCE [LARGE SCALE GENOMIC DNA]</scope>
    <source>
        <strain evidence="5">SYSU_2023b</strain>
        <tissue evidence="5">Whole body</tissue>
    </source>
</reference>
<dbReference type="SUPFAM" id="SSF48403">
    <property type="entry name" value="Ankyrin repeat"/>
    <property type="match status" value="1"/>
</dbReference>
<name>A0AAW1UCY9_9CUCU</name>
<evidence type="ECO:0000256" key="1">
    <source>
        <dbReference type="ARBA" id="ARBA00022737"/>
    </source>
</evidence>
<feature type="repeat" description="ANK" evidence="3">
    <location>
        <begin position="100"/>
        <end position="132"/>
    </location>
</feature>
<evidence type="ECO:0000313" key="5">
    <source>
        <dbReference type="EMBL" id="KAK9877124.1"/>
    </source>
</evidence>
<proteinExistence type="predicted"/>
<evidence type="ECO:0000256" key="3">
    <source>
        <dbReference type="PROSITE-ProRule" id="PRU00023"/>
    </source>
</evidence>
<dbReference type="Pfam" id="PF12796">
    <property type="entry name" value="Ank_2"/>
    <property type="match status" value="1"/>
</dbReference>
<sequence>MILDFIMRSYQSSEGLVEDSFRFIIRNKYSCFVMVWRLCFLLLVILSVVEAIRNKILERKNINEAILYKIMLSISPWNNVDALHLIHNNTKYVNCAMGEYMYTPFLLACYHGNTPLVKYMLSVGADIKSKTSRGESPFFLAVAHLIKNPFSVDATCIRELFYAGCNINEPNIKGYTPLHLAAAFGHRTLIKWLLEKGANAMVLPSPVQIASSRGHFQAASLISNWENKRKMITQ</sequence>
<evidence type="ECO:0008006" key="7">
    <source>
        <dbReference type="Google" id="ProtNLM"/>
    </source>
</evidence>
<dbReference type="PROSITE" id="PS50088">
    <property type="entry name" value="ANK_REPEAT"/>
    <property type="match status" value="2"/>
</dbReference>
<keyword evidence="4" id="KW-0812">Transmembrane</keyword>
<dbReference type="InterPro" id="IPR036770">
    <property type="entry name" value="Ankyrin_rpt-contain_sf"/>
</dbReference>
<keyword evidence="1" id="KW-0677">Repeat</keyword>
<accession>A0AAW1UCY9</accession>
<evidence type="ECO:0000256" key="2">
    <source>
        <dbReference type="ARBA" id="ARBA00023043"/>
    </source>
</evidence>
<dbReference type="InterPro" id="IPR002110">
    <property type="entry name" value="Ankyrin_rpt"/>
</dbReference>
<evidence type="ECO:0000313" key="6">
    <source>
        <dbReference type="Proteomes" id="UP001431783"/>
    </source>
</evidence>
<dbReference type="AlphaFoldDB" id="A0AAW1UCY9"/>
<keyword evidence="2 3" id="KW-0040">ANK repeat</keyword>